<sequence>MTLTLKERALLVKLFYKNGDCAVIALKKFRTLKGLRSGSGPMTAFGVKKMIDEFEELGSFDVKCVRGRKAIASTSVEDVATALQEASSSALGTCSARGISRTLDMPVSTVRKILRNILQCYPFKITHVQELVSADLPRREAFALQCLARMEVDNAWPWNILWTDEAHFLLQGSVNTQNCRIWARENPFQMQTLPLHSQKVTVWCGFTAAFIVGPFFFEEIGPSGPVTCTVNGARYESLLLDQLIPALQQRGCVDSTIFMLDGAPLHFATQVKQLLNLHFGNIRIINRHFPTAWPPRSPDLNPCDFWLWDYQKMLCMGVRLLT</sequence>
<protein>
    <submittedName>
        <fullName evidence="1">Uncharacterized protein</fullName>
    </submittedName>
</protein>
<reference evidence="1 2" key="1">
    <citation type="journal article" date="2019" name="Sci. Rep.">
        <title>Orb-weaving spider Araneus ventricosus genome elucidates the spidroin gene catalogue.</title>
        <authorList>
            <person name="Kono N."/>
            <person name="Nakamura H."/>
            <person name="Ohtoshi R."/>
            <person name="Moran D.A.P."/>
            <person name="Shinohara A."/>
            <person name="Yoshida Y."/>
            <person name="Fujiwara M."/>
            <person name="Mori M."/>
            <person name="Tomita M."/>
            <person name="Arakawa K."/>
        </authorList>
    </citation>
    <scope>NUCLEOTIDE SEQUENCE [LARGE SCALE GENOMIC DNA]</scope>
</reference>
<dbReference type="PANTHER" id="PTHR47326:SF1">
    <property type="entry name" value="HTH PSQ-TYPE DOMAIN-CONTAINING PROTEIN"/>
    <property type="match status" value="1"/>
</dbReference>
<dbReference type="InterPro" id="IPR036397">
    <property type="entry name" value="RNaseH_sf"/>
</dbReference>
<name>A0A4Y2CY90_ARAVE</name>
<accession>A0A4Y2CY90</accession>
<dbReference type="EMBL" id="BGPR01000260">
    <property type="protein sequence ID" value="GBM08704.1"/>
    <property type="molecule type" value="Genomic_DNA"/>
</dbReference>
<dbReference type="PANTHER" id="PTHR47326">
    <property type="entry name" value="TRANSPOSABLE ELEMENT TC3 TRANSPOSASE-LIKE PROTEIN"/>
    <property type="match status" value="1"/>
</dbReference>
<gene>
    <name evidence="1" type="ORF">AVEN_52777_1</name>
</gene>
<proteinExistence type="predicted"/>
<dbReference type="Gene3D" id="3.30.420.10">
    <property type="entry name" value="Ribonuclease H-like superfamily/Ribonuclease H"/>
    <property type="match status" value="1"/>
</dbReference>
<dbReference type="AlphaFoldDB" id="A0A4Y2CY90"/>
<comment type="caution">
    <text evidence="1">The sequence shown here is derived from an EMBL/GenBank/DDBJ whole genome shotgun (WGS) entry which is preliminary data.</text>
</comment>
<evidence type="ECO:0000313" key="2">
    <source>
        <dbReference type="Proteomes" id="UP000499080"/>
    </source>
</evidence>
<keyword evidence="2" id="KW-1185">Reference proteome</keyword>
<dbReference type="GO" id="GO:0003676">
    <property type="term" value="F:nucleic acid binding"/>
    <property type="evidence" value="ECO:0007669"/>
    <property type="project" value="InterPro"/>
</dbReference>
<dbReference type="Proteomes" id="UP000499080">
    <property type="component" value="Unassembled WGS sequence"/>
</dbReference>
<organism evidence="1 2">
    <name type="scientific">Araneus ventricosus</name>
    <name type="common">Orbweaver spider</name>
    <name type="synonym">Epeira ventricosa</name>
    <dbReference type="NCBI Taxonomy" id="182803"/>
    <lineage>
        <taxon>Eukaryota</taxon>
        <taxon>Metazoa</taxon>
        <taxon>Ecdysozoa</taxon>
        <taxon>Arthropoda</taxon>
        <taxon>Chelicerata</taxon>
        <taxon>Arachnida</taxon>
        <taxon>Araneae</taxon>
        <taxon>Araneomorphae</taxon>
        <taxon>Entelegynae</taxon>
        <taxon>Araneoidea</taxon>
        <taxon>Araneidae</taxon>
        <taxon>Araneus</taxon>
    </lineage>
</organism>
<evidence type="ECO:0000313" key="1">
    <source>
        <dbReference type="EMBL" id="GBM08704.1"/>
    </source>
</evidence>